<gene>
    <name evidence="4" type="ORF">CX676_19160</name>
</gene>
<protein>
    <submittedName>
        <fullName evidence="4">ATPase</fullName>
    </submittedName>
</protein>
<keyword evidence="3" id="KW-0143">Chaperone</keyword>
<organism evidence="4 5">
    <name type="scientific">Paracoccus zhejiangensis</name>
    <dbReference type="NCBI Taxonomy" id="1077935"/>
    <lineage>
        <taxon>Bacteria</taxon>
        <taxon>Pseudomonadati</taxon>
        <taxon>Pseudomonadota</taxon>
        <taxon>Alphaproteobacteria</taxon>
        <taxon>Rhodobacterales</taxon>
        <taxon>Paracoccaceae</taxon>
        <taxon>Paracoccus</taxon>
    </lineage>
</organism>
<dbReference type="EMBL" id="CP025430">
    <property type="protein sequence ID" value="AUH66477.1"/>
    <property type="molecule type" value="Genomic_DNA"/>
</dbReference>
<evidence type="ECO:0000256" key="2">
    <source>
        <dbReference type="ARBA" id="ARBA00022946"/>
    </source>
</evidence>
<dbReference type="AlphaFoldDB" id="A0A2H5F4L5"/>
<evidence type="ECO:0000256" key="1">
    <source>
        <dbReference type="ARBA" id="ARBA00008231"/>
    </source>
</evidence>
<dbReference type="KEGG" id="pzh:CX676_19160"/>
<dbReference type="SUPFAM" id="SSF160909">
    <property type="entry name" value="ATP12-like"/>
    <property type="match status" value="1"/>
</dbReference>
<dbReference type="RefSeq" id="WP_101754448.1">
    <property type="nucleotide sequence ID" value="NZ_CP025430.1"/>
</dbReference>
<accession>A0A2H5F4L5</accession>
<evidence type="ECO:0000313" key="4">
    <source>
        <dbReference type="EMBL" id="AUH66477.1"/>
    </source>
</evidence>
<dbReference type="GO" id="GO:0043461">
    <property type="term" value="P:proton-transporting ATP synthase complex assembly"/>
    <property type="evidence" value="ECO:0007669"/>
    <property type="project" value="InterPro"/>
</dbReference>
<evidence type="ECO:0000313" key="5">
    <source>
        <dbReference type="Proteomes" id="UP000234530"/>
    </source>
</evidence>
<dbReference type="OrthoDB" id="9797825at2"/>
<dbReference type="InterPro" id="IPR011419">
    <property type="entry name" value="ATP12_ATP_synth-F1-assembly"/>
</dbReference>
<dbReference type="PANTHER" id="PTHR21013">
    <property type="entry name" value="ATP SYNTHASE MITOCHONDRIAL F1 COMPLEX ASSEMBLY FACTOR 2/ATP12 PROTEIN, MITOCHONDRIAL PRECURSOR"/>
    <property type="match status" value="1"/>
</dbReference>
<evidence type="ECO:0000256" key="3">
    <source>
        <dbReference type="ARBA" id="ARBA00023186"/>
    </source>
</evidence>
<keyword evidence="5" id="KW-1185">Reference proteome</keyword>
<dbReference type="InterPro" id="IPR023335">
    <property type="entry name" value="ATP12_ortho_dom_sf"/>
</dbReference>
<reference evidence="4 5" key="1">
    <citation type="journal article" date="2013" name="Antonie Van Leeuwenhoek">
        <title>Paracoccus zhejiangensis sp. nov., isolated from activated sludge in wastewater-treatment system.</title>
        <authorList>
            <person name="Wu Z.G."/>
            <person name="Zhang D.F."/>
            <person name="Liu Y.L."/>
            <person name="Wang F."/>
            <person name="Jiang X."/>
            <person name="Li C."/>
            <person name="Li S.P."/>
            <person name="Hong Q."/>
            <person name="Li W.J."/>
        </authorList>
    </citation>
    <scope>NUCLEOTIDE SEQUENCE [LARGE SCALE GENOMIC DNA]</scope>
    <source>
        <strain evidence="4 5">J6</strain>
    </source>
</reference>
<dbReference type="PANTHER" id="PTHR21013:SF10">
    <property type="entry name" value="ATP SYNTHASE MITOCHONDRIAL F1 COMPLEX ASSEMBLY FACTOR 2"/>
    <property type="match status" value="1"/>
</dbReference>
<dbReference type="Pfam" id="PF07542">
    <property type="entry name" value="ATP12"/>
    <property type="match status" value="1"/>
</dbReference>
<keyword evidence="2" id="KW-0809">Transit peptide</keyword>
<dbReference type="InterPro" id="IPR042272">
    <property type="entry name" value="ATP12_ATP_synth-F1-assembly_N"/>
</dbReference>
<name>A0A2H5F4L5_9RHOB</name>
<sequence length="237" mass="26180">MTEWKARRFWKQATVRDTGAGWEVLLDEKPLRTPGKLPLLLPTEALARAIAAEWDAQTDVIDPTVMPLTRAANSAIEKVTPQFDAVADMLGDYGGTDLLCYRATEPEELIATQARDWDPLIDWSATHLRAPLRLAQGVIPVAQDPEAVARLRARVATLDAFGLTALHDLVTLPGSLILGLAVLEGRLTADQAFALSRLDEEFQAGRWGRDEEADTAAENRRQAMLAAERFWKLSRQG</sequence>
<proteinExistence type="inferred from homology"/>
<dbReference type="Gene3D" id="1.10.3580.10">
    <property type="entry name" value="ATP12 ATPase"/>
    <property type="match status" value="1"/>
</dbReference>
<comment type="similarity">
    <text evidence="1">Belongs to the ATP12 family.</text>
</comment>
<dbReference type="Gene3D" id="3.30.2180.10">
    <property type="entry name" value="ATP12-like"/>
    <property type="match status" value="1"/>
</dbReference>
<dbReference type="Proteomes" id="UP000234530">
    <property type="component" value="Chromosome"/>
</dbReference>